<organism evidence="1 2">
    <name type="scientific">Crotalaria pallida</name>
    <name type="common">Smooth rattlebox</name>
    <name type="synonym">Crotalaria striata</name>
    <dbReference type="NCBI Taxonomy" id="3830"/>
    <lineage>
        <taxon>Eukaryota</taxon>
        <taxon>Viridiplantae</taxon>
        <taxon>Streptophyta</taxon>
        <taxon>Embryophyta</taxon>
        <taxon>Tracheophyta</taxon>
        <taxon>Spermatophyta</taxon>
        <taxon>Magnoliopsida</taxon>
        <taxon>eudicotyledons</taxon>
        <taxon>Gunneridae</taxon>
        <taxon>Pentapetalae</taxon>
        <taxon>rosids</taxon>
        <taxon>fabids</taxon>
        <taxon>Fabales</taxon>
        <taxon>Fabaceae</taxon>
        <taxon>Papilionoideae</taxon>
        <taxon>50 kb inversion clade</taxon>
        <taxon>genistoids sensu lato</taxon>
        <taxon>core genistoids</taxon>
        <taxon>Crotalarieae</taxon>
        <taxon>Crotalaria</taxon>
    </lineage>
</organism>
<reference evidence="1 2" key="1">
    <citation type="submission" date="2024-01" db="EMBL/GenBank/DDBJ databases">
        <title>The genomes of 5 underutilized Papilionoideae crops provide insights into root nodulation and disease resistanc.</title>
        <authorList>
            <person name="Yuan L."/>
        </authorList>
    </citation>
    <scope>NUCLEOTIDE SEQUENCE [LARGE SCALE GENOMIC DNA]</scope>
    <source>
        <strain evidence="1">ZHUSHIDOU_FW_LH</strain>
        <tissue evidence="1">Leaf</tissue>
    </source>
</reference>
<evidence type="ECO:0000313" key="1">
    <source>
        <dbReference type="EMBL" id="KAK7282134.1"/>
    </source>
</evidence>
<evidence type="ECO:0000313" key="2">
    <source>
        <dbReference type="Proteomes" id="UP001372338"/>
    </source>
</evidence>
<gene>
    <name evidence="1" type="ORF">RIF29_10703</name>
</gene>
<name>A0AAN9FSZ6_CROPI</name>
<dbReference type="Proteomes" id="UP001372338">
    <property type="component" value="Unassembled WGS sequence"/>
</dbReference>
<keyword evidence="2" id="KW-1185">Reference proteome</keyword>
<sequence>MPSNNIHHFPFTSQPWRVAVLTVKFIINSREAQRSETTIEVQQSNQLRYVEDIDIDELLPEAKLEEQENKHECQIN</sequence>
<accession>A0AAN9FSZ6</accession>
<comment type="caution">
    <text evidence="1">The sequence shown here is derived from an EMBL/GenBank/DDBJ whole genome shotgun (WGS) entry which is preliminary data.</text>
</comment>
<proteinExistence type="predicted"/>
<dbReference type="EMBL" id="JAYWIO010000002">
    <property type="protein sequence ID" value="KAK7282134.1"/>
    <property type="molecule type" value="Genomic_DNA"/>
</dbReference>
<protein>
    <submittedName>
        <fullName evidence="1">Uncharacterized protein</fullName>
    </submittedName>
</protein>
<dbReference type="AlphaFoldDB" id="A0AAN9FSZ6"/>